<accession>A0A811RY73</accession>
<dbReference type="InterPro" id="IPR011050">
    <property type="entry name" value="Pectin_lyase_fold/virulence"/>
</dbReference>
<gene>
    <name evidence="7" type="ORF">NCGR_LOCUS57921</name>
</gene>
<feature type="domain" description="Pectinesterase catalytic" evidence="6">
    <location>
        <begin position="258"/>
        <end position="317"/>
    </location>
</feature>
<dbReference type="InterPro" id="IPR000070">
    <property type="entry name" value="Pectinesterase_cat"/>
</dbReference>
<evidence type="ECO:0000256" key="5">
    <source>
        <dbReference type="RuleBase" id="RU000589"/>
    </source>
</evidence>
<keyword evidence="8" id="KW-1185">Reference proteome</keyword>
<sequence>MTYVYTCADGFEKPELKEATDKVLQNSTELSSNALAILTCLGELLPEEAKALNATLAGAGHGRRLLGWQMGEAEELESIASTFAEANRQLLAAEELPDELAGKRELLSRTLMGIDKAATEAKRQLDEATMEDTMSGGHPEHRVLTTGLIGTFDEIQDGRNQVPPGDFPKWMPATQRRLLQLPSLQKPNKVVAPDGSGDFKTITEAIAAVPKTFEGRFVIYVKAGVYKDYVTVPKDMANIFMYGDRPTKTVVTGDKSCTCRFEGYQDTLYVHANRQFFHNCEVLGTVDFIFGNSAALFQNCLMTVRKPGDSQSNMVTA</sequence>
<dbReference type="EC" id="3.1.1.11" evidence="5"/>
<proteinExistence type="predicted"/>
<dbReference type="OrthoDB" id="2019149at2759"/>
<keyword evidence="2 5" id="KW-0378">Hydrolase</keyword>
<dbReference type="PANTHER" id="PTHR31707">
    <property type="entry name" value="PECTINESTERASE"/>
    <property type="match status" value="1"/>
</dbReference>
<dbReference type="PROSITE" id="PS00503">
    <property type="entry name" value="PECTINESTERASE_2"/>
    <property type="match status" value="1"/>
</dbReference>
<evidence type="ECO:0000259" key="6">
    <source>
        <dbReference type="Pfam" id="PF01095"/>
    </source>
</evidence>
<reference evidence="7" key="1">
    <citation type="submission" date="2020-10" db="EMBL/GenBank/DDBJ databases">
        <authorList>
            <person name="Han B."/>
            <person name="Lu T."/>
            <person name="Zhao Q."/>
            <person name="Huang X."/>
            <person name="Zhao Y."/>
        </authorList>
    </citation>
    <scope>NUCLEOTIDE SEQUENCE</scope>
</reference>
<dbReference type="Pfam" id="PF01095">
    <property type="entry name" value="Pectinesterase"/>
    <property type="match status" value="2"/>
</dbReference>
<dbReference type="Proteomes" id="UP000604825">
    <property type="component" value="Unassembled WGS sequence"/>
</dbReference>
<dbReference type="GO" id="GO:0045490">
    <property type="term" value="P:pectin catabolic process"/>
    <property type="evidence" value="ECO:0007669"/>
    <property type="project" value="UniProtKB-UniRule"/>
</dbReference>
<dbReference type="InterPro" id="IPR033131">
    <property type="entry name" value="Pectinesterase_Asp_AS"/>
</dbReference>
<evidence type="ECO:0000256" key="3">
    <source>
        <dbReference type="ARBA" id="ARBA00023085"/>
    </source>
</evidence>
<evidence type="ECO:0000256" key="2">
    <source>
        <dbReference type="ARBA" id="ARBA00022801"/>
    </source>
</evidence>
<comment type="pathway">
    <text evidence="1 5">Glycan metabolism; pectin degradation; 2-dehydro-3-deoxy-D-gluconate from pectin: step 1/5.</text>
</comment>
<dbReference type="Gene3D" id="2.160.20.10">
    <property type="entry name" value="Single-stranded right-handed beta-helix, Pectin lyase-like"/>
    <property type="match status" value="2"/>
</dbReference>
<evidence type="ECO:0000256" key="4">
    <source>
        <dbReference type="PROSITE-ProRule" id="PRU10040"/>
    </source>
</evidence>
<keyword evidence="3 5" id="KW-0063">Aspartyl esterase</keyword>
<comment type="caution">
    <text evidence="7">The sequence shown here is derived from an EMBL/GenBank/DDBJ whole genome shotgun (WGS) entry which is preliminary data.</text>
</comment>
<dbReference type="SUPFAM" id="SSF101148">
    <property type="entry name" value="Plant invertase/pectin methylesterase inhibitor"/>
    <property type="match status" value="1"/>
</dbReference>
<evidence type="ECO:0000256" key="1">
    <source>
        <dbReference type="ARBA" id="ARBA00005184"/>
    </source>
</evidence>
<dbReference type="UniPathway" id="UPA00545">
    <property type="reaction ID" value="UER00823"/>
</dbReference>
<evidence type="ECO:0000313" key="7">
    <source>
        <dbReference type="EMBL" id="CAD6333823.1"/>
    </source>
</evidence>
<dbReference type="GO" id="GO:0030599">
    <property type="term" value="F:pectinesterase activity"/>
    <property type="evidence" value="ECO:0007669"/>
    <property type="project" value="UniProtKB-UniRule"/>
</dbReference>
<evidence type="ECO:0000313" key="8">
    <source>
        <dbReference type="Proteomes" id="UP000604825"/>
    </source>
</evidence>
<dbReference type="GO" id="GO:0042545">
    <property type="term" value="P:cell wall modification"/>
    <property type="evidence" value="ECO:0007669"/>
    <property type="project" value="UniProtKB-UniRule"/>
</dbReference>
<feature type="domain" description="Pectinesterase catalytic" evidence="6">
    <location>
        <begin position="189"/>
        <end position="256"/>
    </location>
</feature>
<dbReference type="InterPro" id="IPR012334">
    <property type="entry name" value="Pectin_lyas_fold"/>
</dbReference>
<organism evidence="7 8">
    <name type="scientific">Miscanthus lutarioriparius</name>
    <dbReference type="NCBI Taxonomy" id="422564"/>
    <lineage>
        <taxon>Eukaryota</taxon>
        <taxon>Viridiplantae</taxon>
        <taxon>Streptophyta</taxon>
        <taxon>Embryophyta</taxon>
        <taxon>Tracheophyta</taxon>
        <taxon>Spermatophyta</taxon>
        <taxon>Magnoliopsida</taxon>
        <taxon>Liliopsida</taxon>
        <taxon>Poales</taxon>
        <taxon>Poaceae</taxon>
        <taxon>PACMAD clade</taxon>
        <taxon>Panicoideae</taxon>
        <taxon>Andropogonodae</taxon>
        <taxon>Andropogoneae</taxon>
        <taxon>Saccharinae</taxon>
        <taxon>Miscanthus</taxon>
    </lineage>
</organism>
<dbReference type="InterPro" id="IPR035513">
    <property type="entry name" value="Invertase/methylesterase_inhib"/>
</dbReference>
<feature type="active site" evidence="4">
    <location>
        <position position="287"/>
    </location>
</feature>
<protein>
    <recommendedName>
        <fullName evidence="5">Pectinesterase</fullName>
        <ecNumber evidence="5">3.1.1.11</ecNumber>
    </recommendedName>
</protein>
<dbReference type="SUPFAM" id="SSF51126">
    <property type="entry name" value="Pectin lyase-like"/>
    <property type="match status" value="1"/>
</dbReference>
<name>A0A811RY73_9POAL</name>
<dbReference type="AlphaFoldDB" id="A0A811RY73"/>
<dbReference type="EMBL" id="CAJGYO010000017">
    <property type="protein sequence ID" value="CAD6333823.1"/>
    <property type="molecule type" value="Genomic_DNA"/>
</dbReference>
<comment type="catalytic activity">
    <reaction evidence="5">
        <text>[(1-&gt;4)-alpha-D-galacturonosyl methyl ester](n) + n H2O = [(1-&gt;4)-alpha-D-galacturonosyl](n) + n methanol + n H(+)</text>
        <dbReference type="Rhea" id="RHEA:22380"/>
        <dbReference type="Rhea" id="RHEA-COMP:14570"/>
        <dbReference type="Rhea" id="RHEA-COMP:14573"/>
        <dbReference type="ChEBI" id="CHEBI:15377"/>
        <dbReference type="ChEBI" id="CHEBI:15378"/>
        <dbReference type="ChEBI" id="CHEBI:17790"/>
        <dbReference type="ChEBI" id="CHEBI:140522"/>
        <dbReference type="ChEBI" id="CHEBI:140523"/>
        <dbReference type="EC" id="3.1.1.11"/>
    </reaction>
</comment>